<protein>
    <submittedName>
        <fullName evidence="2">Uncharacterized protein</fullName>
    </submittedName>
</protein>
<evidence type="ECO:0000256" key="1">
    <source>
        <dbReference type="SAM" id="MobiDB-lite"/>
    </source>
</evidence>
<dbReference type="EMBL" id="CP019477">
    <property type="protein sequence ID" value="UQC85113.1"/>
    <property type="molecule type" value="Genomic_DNA"/>
</dbReference>
<organism evidence="2 3">
    <name type="scientific">Colletotrichum lupini</name>
    <dbReference type="NCBI Taxonomy" id="145971"/>
    <lineage>
        <taxon>Eukaryota</taxon>
        <taxon>Fungi</taxon>
        <taxon>Dikarya</taxon>
        <taxon>Ascomycota</taxon>
        <taxon>Pezizomycotina</taxon>
        <taxon>Sordariomycetes</taxon>
        <taxon>Hypocreomycetidae</taxon>
        <taxon>Glomerellales</taxon>
        <taxon>Glomerellaceae</taxon>
        <taxon>Colletotrichum</taxon>
        <taxon>Colletotrichum acutatum species complex</taxon>
    </lineage>
</organism>
<feature type="compositionally biased region" description="Polar residues" evidence="1">
    <location>
        <begin position="15"/>
        <end position="27"/>
    </location>
</feature>
<dbReference type="Proteomes" id="UP000830671">
    <property type="component" value="Chromosome 5"/>
</dbReference>
<name>A0A9Q8SXN4_9PEZI</name>
<evidence type="ECO:0000313" key="2">
    <source>
        <dbReference type="EMBL" id="UQC85113.1"/>
    </source>
</evidence>
<proteinExistence type="predicted"/>
<reference evidence="2" key="1">
    <citation type="journal article" date="2021" name="Mol. Plant Microbe Interact.">
        <title>Complete Genome Sequence of the Plant-Pathogenic Fungus Colletotrichum lupini.</title>
        <authorList>
            <person name="Baroncelli R."/>
            <person name="Pensec F."/>
            <person name="Da Lio D."/>
            <person name="Boufleur T."/>
            <person name="Vicente I."/>
            <person name="Sarrocco S."/>
            <person name="Picot A."/>
            <person name="Baraldi E."/>
            <person name="Sukno S."/>
            <person name="Thon M."/>
            <person name="Le Floch G."/>
        </authorList>
    </citation>
    <scope>NUCLEOTIDE SEQUENCE</scope>
    <source>
        <strain evidence="2">IMI 504893</strain>
    </source>
</reference>
<sequence length="27" mass="2715">MPAPGRASATEGFSGDQSLVSTQPDAH</sequence>
<accession>A0A9Q8SXN4</accession>
<keyword evidence="3" id="KW-1185">Reference proteome</keyword>
<gene>
    <name evidence="2" type="ORF">CLUP02_10609</name>
</gene>
<evidence type="ECO:0000313" key="3">
    <source>
        <dbReference type="Proteomes" id="UP000830671"/>
    </source>
</evidence>
<dbReference type="AlphaFoldDB" id="A0A9Q8SXN4"/>
<feature type="region of interest" description="Disordered" evidence="1">
    <location>
        <begin position="1"/>
        <end position="27"/>
    </location>
</feature>